<dbReference type="STRING" id="229203.SAMN05444338_11263"/>
<dbReference type="EMBL" id="FNMV01000012">
    <property type="protein sequence ID" value="SDX59957.1"/>
    <property type="molecule type" value="Genomic_DNA"/>
</dbReference>
<evidence type="ECO:0000313" key="1">
    <source>
        <dbReference type="EMBL" id="SDX59957.1"/>
    </source>
</evidence>
<dbReference type="RefSeq" id="WP_091433863.1">
    <property type="nucleotide sequence ID" value="NZ_FNMV01000012.1"/>
</dbReference>
<evidence type="ECO:0000313" key="2">
    <source>
        <dbReference type="Proteomes" id="UP000198569"/>
    </source>
</evidence>
<dbReference type="OrthoDB" id="1364137at2"/>
<dbReference type="AlphaFoldDB" id="A0A1H3D0N4"/>
<protein>
    <submittedName>
        <fullName evidence="1">Uncharacterized protein</fullName>
    </submittedName>
</protein>
<reference evidence="2" key="1">
    <citation type="submission" date="2016-10" db="EMBL/GenBank/DDBJ databases">
        <authorList>
            <person name="Varghese N."/>
            <person name="Submissions S."/>
        </authorList>
    </citation>
    <scope>NUCLEOTIDE SEQUENCE [LARGE SCALE GENOMIC DNA]</scope>
    <source>
        <strain evidence="2">DSM 15718</strain>
    </source>
</reference>
<name>A0A1H3D0N4_9FLAO</name>
<accession>A0A1H3D0N4</accession>
<sequence>MSTQTNTMEIAKTILEQIQYADRSALMAWGAQNFAAISESKEFQGGVAFQVNGLTHQGWVKVCLRWVDDYTIVFINKKREVVKTFDGAYCDMLVPVIDWIEGK</sequence>
<organism evidence="1 2">
    <name type="scientific">Flavobacterium degerlachei</name>
    <dbReference type="NCBI Taxonomy" id="229203"/>
    <lineage>
        <taxon>Bacteria</taxon>
        <taxon>Pseudomonadati</taxon>
        <taxon>Bacteroidota</taxon>
        <taxon>Flavobacteriia</taxon>
        <taxon>Flavobacteriales</taxon>
        <taxon>Flavobacteriaceae</taxon>
        <taxon>Flavobacterium</taxon>
    </lineage>
</organism>
<keyword evidence="2" id="KW-1185">Reference proteome</keyword>
<proteinExistence type="predicted"/>
<gene>
    <name evidence="1" type="ORF">SAMN05444338_11263</name>
</gene>
<dbReference type="Proteomes" id="UP000198569">
    <property type="component" value="Unassembled WGS sequence"/>
</dbReference>